<reference evidence="1 2" key="1">
    <citation type="submission" date="2018-10" db="EMBL/GenBank/DDBJ databases">
        <title>Isolation from soil.</title>
        <authorList>
            <person name="Hu J."/>
        </authorList>
    </citation>
    <scope>NUCLEOTIDE SEQUENCE [LARGE SCALE GENOMIC DNA]</scope>
    <source>
        <strain evidence="1 2">NEAU-Ht49</strain>
    </source>
</reference>
<gene>
    <name evidence="1" type="ORF">EBO15_19475</name>
</gene>
<comment type="caution">
    <text evidence="1">The sequence shown here is derived from an EMBL/GenBank/DDBJ whole genome shotgun (WGS) entry which is preliminary data.</text>
</comment>
<proteinExistence type="predicted"/>
<protein>
    <submittedName>
        <fullName evidence="1">Uncharacterized protein</fullName>
    </submittedName>
</protein>
<keyword evidence="2" id="KW-1185">Reference proteome</keyword>
<dbReference type="AlphaFoldDB" id="A0A3M2LZ54"/>
<accession>A0A3M2LZ54</accession>
<name>A0A3M2LZ54_9ACTN</name>
<evidence type="ECO:0000313" key="1">
    <source>
        <dbReference type="EMBL" id="RMI42422.1"/>
    </source>
</evidence>
<dbReference type="EMBL" id="RFFG01000033">
    <property type="protein sequence ID" value="RMI42422.1"/>
    <property type="molecule type" value="Genomic_DNA"/>
</dbReference>
<dbReference type="Proteomes" id="UP000282674">
    <property type="component" value="Unassembled WGS sequence"/>
</dbReference>
<evidence type="ECO:0000313" key="2">
    <source>
        <dbReference type="Proteomes" id="UP000282674"/>
    </source>
</evidence>
<organism evidence="1 2">
    <name type="scientific">Actinomadura harenae</name>
    <dbReference type="NCBI Taxonomy" id="2483351"/>
    <lineage>
        <taxon>Bacteria</taxon>
        <taxon>Bacillati</taxon>
        <taxon>Actinomycetota</taxon>
        <taxon>Actinomycetes</taxon>
        <taxon>Streptosporangiales</taxon>
        <taxon>Thermomonosporaceae</taxon>
        <taxon>Actinomadura</taxon>
    </lineage>
</organism>
<sequence length="84" mass="9214">MVGDWQQGASVVAAMGDPFWVTWTTARLFNKRATLDLMATDQPEREQEGVIEMHRNRTVGRHVTPTVQVGAASKAARGGFGWAT</sequence>